<accession>A0A3G8ZZB2</accession>
<dbReference type="EMBL" id="CP034170">
    <property type="protein sequence ID" value="AZI59644.1"/>
    <property type="molecule type" value="Genomic_DNA"/>
</dbReference>
<dbReference type="KEGG" id="nak:EH165_14335"/>
<name>A0A3G8ZZB2_9ACTN</name>
<evidence type="ECO:0000313" key="3">
    <source>
        <dbReference type="Proteomes" id="UP000268084"/>
    </source>
</evidence>
<dbReference type="InterPro" id="IPR005471">
    <property type="entry name" value="Tscrpt_reg_IclR_N"/>
</dbReference>
<sequence length="209" mass="22292">MSKSRSTLLEQLRAQSTPVSIAALVELSGLHENTLREHLASLVRRGLCGRQQSNPSGRGRPAWLYYATGRGASSEYAGLAATLAMSIATTSADPTGTAVSAGEHWGRTLVEEHPVASNASTRAAAKVIVLLDQVGYSPQVDRAHPTQVRLTRCPLLEIAYRQPDVVCAVHLGLVRGALMAHDEDPEGIELQPFAAPGVCLLTIPQLAER</sequence>
<evidence type="ECO:0000259" key="1">
    <source>
        <dbReference type="Pfam" id="PF09339"/>
    </source>
</evidence>
<dbReference type="Pfam" id="PF09339">
    <property type="entry name" value="HTH_IclR"/>
    <property type="match status" value="1"/>
</dbReference>
<dbReference type="GO" id="GO:0003677">
    <property type="term" value="F:DNA binding"/>
    <property type="evidence" value="ECO:0007669"/>
    <property type="project" value="InterPro"/>
</dbReference>
<gene>
    <name evidence="2" type="ORF">EH165_14335</name>
</gene>
<dbReference type="InterPro" id="IPR036390">
    <property type="entry name" value="WH_DNA-bd_sf"/>
</dbReference>
<protein>
    <submittedName>
        <fullName evidence="2">Transcriptional regulator</fullName>
    </submittedName>
</protein>
<organism evidence="2 3">
    <name type="scientific">Nakamurella antarctica</name>
    <dbReference type="NCBI Taxonomy" id="1902245"/>
    <lineage>
        <taxon>Bacteria</taxon>
        <taxon>Bacillati</taxon>
        <taxon>Actinomycetota</taxon>
        <taxon>Actinomycetes</taxon>
        <taxon>Nakamurellales</taxon>
        <taxon>Nakamurellaceae</taxon>
        <taxon>Nakamurella</taxon>
    </lineage>
</organism>
<reference evidence="2 3" key="2">
    <citation type="submission" date="2018-12" db="EMBL/GenBank/DDBJ databases">
        <title>Nakamurella antarcticus sp. nov., isolated from Antarctica South Shetland Islands soil.</title>
        <authorList>
            <person name="Peng F."/>
        </authorList>
    </citation>
    <scope>NUCLEOTIDE SEQUENCE [LARGE SCALE GENOMIC DNA]</scope>
    <source>
        <strain evidence="2 3">S14-144</strain>
    </source>
</reference>
<dbReference type="SUPFAM" id="SSF46785">
    <property type="entry name" value="Winged helix' DNA-binding domain"/>
    <property type="match status" value="1"/>
</dbReference>
<keyword evidence="3" id="KW-1185">Reference proteome</keyword>
<dbReference type="OrthoDB" id="3399802at2"/>
<dbReference type="Gene3D" id="1.10.10.10">
    <property type="entry name" value="Winged helix-like DNA-binding domain superfamily/Winged helix DNA-binding domain"/>
    <property type="match status" value="1"/>
</dbReference>
<evidence type="ECO:0000313" key="2">
    <source>
        <dbReference type="EMBL" id="AZI59644.1"/>
    </source>
</evidence>
<proteinExistence type="predicted"/>
<dbReference type="InterPro" id="IPR036388">
    <property type="entry name" value="WH-like_DNA-bd_sf"/>
</dbReference>
<dbReference type="Proteomes" id="UP000268084">
    <property type="component" value="Chromosome"/>
</dbReference>
<reference evidence="2 3" key="1">
    <citation type="submission" date="2018-11" db="EMBL/GenBank/DDBJ databases">
        <authorList>
            <person name="Da X."/>
        </authorList>
    </citation>
    <scope>NUCLEOTIDE SEQUENCE [LARGE SCALE GENOMIC DNA]</scope>
    <source>
        <strain evidence="2 3">S14-144</strain>
    </source>
</reference>
<dbReference type="AlphaFoldDB" id="A0A3G8ZZB2"/>
<dbReference type="GO" id="GO:0006355">
    <property type="term" value="P:regulation of DNA-templated transcription"/>
    <property type="evidence" value="ECO:0007669"/>
    <property type="project" value="InterPro"/>
</dbReference>
<feature type="domain" description="HTH iclR-type" evidence="1">
    <location>
        <begin position="7"/>
        <end position="47"/>
    </location>
</feature>